<dbReference type="EMBL" id="FNMZ01000001">
    <property type="protein sequence ID" value="SDW38416.1"/>
    <property type="molecule type" value="Genomic_DNA"/>
</dbReference>
<dbReference type="Pfam" id="PF01408">
    <property type="entry name" value="GFO_IDH_MocA"/>
    <property type="match status" value="1"/>
</dbReference>
<reference evidence="3 4" key="1">
    <citation type="submission" date="2016-10" db="EMBL/GenBank/DDBJ databases">
        <authorList>
            <person name="de Groot N.N."/>
        </authorList>
    </citation>
    <scope>NUCLEOTIDE SEQUENCE [LARGE SCALE GENOMIC DNA]</scope>
    <source>
        <strain evidence="3 4">DSM 17890</strain>
    </source>
</reference>
<dbReference type="AlphaFoldDB" id="A0A1H2T383"/>
<dbReference type="SUPFAM" id="SSF55347">
    <property type="entry name" value="Glyceraldehyde-3-phosphate dehydrogenase-like, C-terminal domain"/>
    <property type="match status" value="1"/>
</dbReference>
<evidence type="ECO:0000313" key="4">
    <source>
        <dbReference type="Proteomes" id="UP000199118"/>
    </source>
</evidence>
<dbReference type="PANTHER" id="PTHR43377">
    <property type="entry name" value="BILIVERDIN REDUCTASE A"/>
    <property type="match status" value="1"/>
</dbReference>
<dbReference type="InterPro" id="IPR036291">
    <property type="entry name" value="NAD(P)-bd_dom_sf"/>
</dbReference>
<dbReference type="InterPro" id="IPR051450">
    <property type="entry name" value="Gfo/Idh/MocA_Oxidoreductases"/>
</dbReference>
<proteinExistence type="predicted"/>
<dbReference type="STRING" id="356660.SAMN05444336_101875"/>
<dbReference type="RefSeq" id="WP_092679870.1">
    <property type="nucleotide sequence ID" value="NZ_FNMZ01000001.1"/>
</dbReference>
<dbReference type="InterPro" id="IPR000683">
    <property type="entry name" value="Gfo/Idh/MocA-like_OxRdtase_N"/>
</dbReference>
<evidence type="ECO:0000259" key="1">
    <source>
        <dbReference type="Pfam" id="PF01408"/>
    </source>
</evidence>
<dbReference type="Gene3D" id="3.40.50.720">
    <property type="entry name" value="NAD(P)-binding Rossmann-like Domain"/>
    <property type="match status" value="1"/>
</dbReference>
<protein>
    <submittedName>
        <fullName evidence="3">Predicted dehydrogenase</fullName>
    </submittedName>
</protein>
<sequence>MSAPLPVAVIGGGREGLRQAALIEADPRLKVAAVISPSEEGRERAESLGLPTAAELEDVAEHVAAAVVALPAASRVRASETCAARGLPLLLAGGLGASLRDSRRIIAAFAQAGAPLLVGHARRHHPAAAAAHEAAKGGLLGRLIAADAVWHLRKPTRSQAYPLRVQSGEGPVLDRLIHDVDLLRWLLGDAAEVTAMASGGGVSAGPCAAATLIRFEKGALATAILSESGLSPWGWEAATGEDDGIARSGEDCLRLVGTEGAMSLPSLTYWRHGGVGEHDRSAALTRLSLPCPPSDPLAAQMAHFARVASGAAAPLVTGEDALRSLALALSIEEAARRGAAMIPDPERPDIWEPTAAAIFRDLAGQRQPV</sequence>
<accession>A0A1H2T383</accession>
<dbReference type="Pfam" id="PF22725">
    <property type="entry name" value="GFO_IDH_MocA_C3"/>
    <property type="match status" value="1"/>
</dbReference>
<dbReference type="SUPFAM" id="SSF51735">
    <property type="entry name" value="NAD(P)-binding Rossmann-fold domains"/>
    <property type="match status" value="1"/>
</dbReference>
<gene>
    <name evidence="3" type="ORF">SAMN05444336_101875</name>
</gene>
<dbReference type="InterPro" id="IPR055170">
    <property type="entry name" value="GFO_IDH_MocA-like_dom"/>
</dbReference>
<keyword evidence="4" id="KW-1185">Reference proteome</keyword>
<dbReference type="Gene3D" id="3.30.360.10">
    <property type="entry name" value="Dihydrodipicolinate Reductase, domain 2"/>
    <property type="match status" value="1"/>
</dbReference>
<dbReference type="GO" id="GO:0000166">
    <property type="term" value="F:nucleotide binding"/>
    <property type="evidence" value="ECO:0007669"/>
    <property type="project" value="InterPro"/>
</dbReference>
<evidence type="ECO:0000259" key="2">
    <source>
        <dbReference type="Pfam" id="PF22725"/>
    </source>
</evidence>
<dbReference type="Proteomes" id="UP000199118">
    <property type="component" value="Unassembled WGS sequence"/>
</dbReference>
<name>A0A1H2T383_9RHOB</name>
<dbReference type="PANTHER" id="PTHR43377:SF8">
    <property type="entry name" value="BLR3664 PROTEIN"/>
    <property type="match status" value="1"/>
</dbReference>
<evidence type="ECO:0000313" key="3">
    <source>
        <dbReference type="EMBL" id="SDW38416.1"/>
    </source>
</evidence>
<feature type="domain" description="Gfo/Idh/MocA-like oxidoreductase N-terminal" evidence="1">
    <location>
        <begin position="7"/>
        <end position="120"/>
    </location>
</feature>
<organism evidence="3 4">
    <name type="scientific">Albimonas donghaensis</name>
    <dbReference type="NCBI Taxonomy" id="356660"/>
    <lineage>
        <taxon>Bacteria</taxon>
        <taxon>Pseudomonadati</taxon>
        <taxon>Pseudomonadota</taxon>
        <taxon>Alphaproteobacteria</taxon>
        <taxon>Rhodobacterales</taxon>
        <taxon>Paracoccaceae</taxon>
        <taxon>Albimonas</taxon>
    </lineage>
</organism>
<feature type="domain" description="GFO/IDH/MocA-like oxidoreductase" evidence="2">
    <location>
        <begin position="130"/>
        <end position="261"/>
    </location>
</feature>
<dbReference type="OrthoDB" id="9792935at2"/>